<dbReference type="InterPro" id="IPR006224">
    <property type="entry name" value="PsdUridine_synth_RluA-like_CS"/>
</dbReference>
<comment type="caution">
    <text evidence="2">The sequence shown here is derived from an EMBL/GenBank/DDBJ whole genome shotgun (WGS) entry which is preliminary data.</text>
</comment>
<organism evidence="2 3">
    <name type="scientific">Hydrogenophaga electricum</name>
    <dbReference type="NCBI Taxonomy" id="1230953"/>
    <lineage>
        <taxon>Bacteria</taxon>
        <taxon>Pseudomonadati</taxon>
        <taxon>Pseudomonadota</taxon>
        <taxon>Betaproteobacteria</taxon>
        <taxon>Burkholderiales</taxon>
        <taxon>Comamonadaceae</taxon>
        <taxon>Hydrogenophaga</taxon>
    </lineage>
</organism>
<dbReference type="Proteomes" id="UP001156903">
    <property type="component" value="Unassembled WGS sequence"/>
</dbReference>
<dbReference type="Pfam" id="PF00849">
    <property type="entry name" value="PseudoU_synth_2"/>
    <property type="match status" value="1"/>
</dbReference>
<dbReference type="EMBL" id="BSPB01000017">
    <property type="protein sequence ID" value="GLS14924.1"/>
    <property type="molecule type" value="Genomic_DNA"/>
</dbReference>
<accession>A0ABQ6C7F4</accession>
<dbReference type="PANTHER" id="PTHR21600">
    <property type="entry name" value="MITOCHONDRIAL RNA PSEUDOURIDINE SYNTHASE"/>
    <property type="match status" value="1"/>
</dbReference>
<evidence type="ECO:0000313" key="3">
    <source>
        <dbReference type="Proteomes" id="UP001156903"/>
    </source>
</evidence>
<evidence type="ECO:0000259" key="1">
    <source>
        <dbReference type="Pfam" id="PF00849"/>
    </source>
</evidence>
<protein>
    <recommendedName>
        <fullName evidence="1">Pseudouridine synthase RsuA/RluA-like domain-containing protein</fullName>
    </recommendedName>
</protein>
<dbReference type="Gene3D" id="3.30.2350.10">
    <property type="entry name" value="Pseudouridine synthase"/>
    <property type="match status" value="1"/>
</dbReference>
<proteinExistence type="predicted"/>
<keyword evidence="3" id="KW-1185">Reference proteome</keyword>
<dbReference type="InterPro" id="IPR006145">
    <property type="entry name" value="PsdUridine_synth_RsuA/RluA"/>
</dbReference>
<dbReference type="SUPFAM" id="SSF55120">
    <property type="entry name" value="Pseudouridine synthase"/>
    <property type="match status" value="1"/>
</dbReference>
<evidence type="ECO:0000313" key="2">
    <source>
        <dbReference type="EMBL" id="GLS14924.1"/>
    </source>
</evidence>
<name>A0ABQ6C7F4_9BURK</name>
<sequence>MAHVPKNPAIPMREGVSPSCVALPRLRVVPWPGLLDFLAERLPAVSREGWHQRLAQGKVVDDNGRPLPPDAPYVNGARVYYWRALPDEPAIPFAEHIVFRDEHLVVADKPHFLPVTPGGRYVRETLLVRLKRTLGLPDLSPLHRIDRETAGLVVFSVRPQDRDAYQRLFRERAIHKTYEAIGPAPTDWRGPVWRRSRIEEDPQAFYRMVETDGAPNSETRIDLLETQGTWARFRLEPVTGRRHQLRVHMNALGLPLHGDQFYPSVRRQPGEIEDFAEPLALLARSLAFDDPVTGTARRFDSQRALAPLTP</sequence>
<reference evidence="3" key="1">
    <citation type="journal article" date="2019" name="Int. J. Syst. Evol. Microbiol.">
        <title>The Global Catalogue of Microorganisms (GCM) 10K type strain sequencing project: providing services to taxonomists for standard genome sequencing and annotation.</title>
        <authorList>
            <consortium name="The Broad Institute Genomics Platform"/>
            <consortium name="The Broad Institute Genome Sequencing Center for Infectious Disease"/>
            <person name="Wu L."/>
            <person name="Ma J."/>
        </authorList>
    </citation>
    <scope>NUCLEOTIDE SEQUENCE [LARGE SCALE GENOMIC DNA]</scope>
    <source>
        <strain evidence="3">NBRC 109341</strain>
    </source>
</reference>
<dbReference type="InterPro" id="IPR050188">
    <property type="entry name" value="RluA_PseudoU_synthase"/>
</dbReference>
<dbReference type="PANTHER" id="PTHR21600:SF84">
    <property type="entry name" value="PSEUDOURIDINE SYNTHASE RSUA_RLUA-LIKE DOMAIN-CONTAINING PROTEIN"/>
    <property type="match status" value="1"/>
</dbReference>
<dbReference type="InterPro" id="IPR020103">
    <property type="entry name" value="PsdUridine_synth_cat_dom_sf"/>
</dbReference>
<feature type="domain" description="Pseudouridine synthase RsuA/RluA-like" evidence="1">
    <location>
        <begin position="103"/>
        <end position="251"/>
    </location>
</feature>
<dbReference type="RefSeq" id="WP_284307953.1">
    <property type="nucleotide sequence ID" value="NZ_BSPB01000017.1"/>
</dbReference>
<dbReference type="PROSITE" id="PS01129">
    <property type="entry name" value="PSI_RLU"/>
    <property type="match status" value="1"/>
</dbReference>
<gene>
    <name evidence="2" type="ORF">GCM10007935_23570</name>
</gene>